<dbReference type="InParanoid" id="K2RUJ8"/>
<name>K2RUJ8_MACPH</name>
<keyword evidence="2" id="KW-0812">Transmembrane</keyword>
<evidence type="ECO:0000313" key="3">
    <source>
        <dbReference type="EMBL" id="EKG16392.1"/>
    </source>
</evidence>
<keyword evidence="2" id="KW-0472">Membrane</keyword>
<feature type="transmembrane region" description="Helical" evidence="2">
    <location>
        <begin position="27"/>
        <end position="44"/>
    </location>
</feature>
<proteinExistence type="predicted"/>
<dbReference type="OrthoDB" id="1844152at2759"/>
<protein>
    <submittedName>
        <fullName evidence="3">Ribosome biogenesis protein Alb1</fullName>
    </submittedName>
</protein>
<dbReference type="STRING" id="1126212.K2RUJ8"/>
<reference evidence="3 4" key="1">
    <citation type="journal article" date="2012" name="BMC Genomics">
        <title>Tools to kill: Genome of one of the most destructive plant pathogenic fungi Macrophomina phaseolina.</title>
        <authorList>
            <person name="Islam M.S."/>
            <person name="Haque M.S."/>
            <person name="Islam M.M."/>
            <person name="Emdad E.M."/>
            <person name="Halim A."/>
            <person name="Hossen Q.M.M."/>
            <person name="Hossain M.Z."/>
            <person name="Ahmed B."/>
            <person name="Rahim S."/>
            <person name="Rahman M.S."/>
            <person name="Alam M.M."/>
            <person name="Hou S."/>
            <person name="Wan X."/>
            <person name="Saito J.A."/>
            <person name="Alam M."/>
        </authorList>
    </citation>
    <scope>NUCLEOTIDE SEQUENCE [LARGE SCALE GENOMIC DNA]</scope>
    <source>
        <strain evidence="3 4">MS6</strain>
    </source>
</reference>
<organism evidence="3 4">
    <name type="scientific">Macrophomina phaseolina (strain MS6)</name>
    <name type="common">Charcoal rot fungus</name>
    <dbReference type="NCBI Taxonomy" id="1126212"/>
    <lineage>
        <taxon>Eukaryota</taxon>
        <taxon>Fungi</taxon>
        <taxon>Dikarya</taxon>
        <taxon>Ascomycota</taxon>
        <taxon>Pezizomycotina</taxon>
        <taxon>Dothideomycetes</taxon>
        <taxon>Dothideomycetes incertae sedis</taxon>
        <taxon>Botryosphaeriales</taxon>
        <taxon>Botryosphaeriaceae</taxon>
        <taxon>Macrophomina</taxon>
    </lineage>
</organism>
<evidence type="ECO:0000313" key="4">
    <source>
        <dbReference type="Proteomes" id="UP000007129"/>
    </source>
</evidence>
<sequence length="108" mass="12146">MSDDYRTGCLAQQPGLKNSYGYVPSEAAGITFISLFGVSTLIHLGQSAWTRQWWTLLFALGGLNHDTDHRYVRSRQRLPARTSPSRQCHSNHWEDVHGTIHPASQPAK</sequence>
<accession>K2RUJ8</accession>
<keyword evidence="2" id="KW-1133">Transmembrane helix</keyword>
<dbReference type="EMBL" id="AHHD01000269">
    <property type="protein sequence ID" value="EKG16392.1"/>
    <property type="molecule type" value="Genomic_DNA"/>
</dbReference>
<feature type="region of interest" description="Disordered" evidence="1">
    <location>
        <begin position="76"/>
        <end position="108"/>
    </location>
</feature>
<dbReference type="VEuPathDB" id="FungiDB:MPH_06361"/>
<dbReference type="Proteomes" id="UP000007129">
    <property type="component" value="Unassembled WGS sequence"/>
</dbReference>
<dbReference type="HOGENOM" id="CLU_2197458_0_0_1"/>
<evidence type="ECO:0000256" key="1">
    <source>
        <dbReference type="SAM" id="MobiDB-lite"/>
    </source>
</evidence>
<gene>
    <name evidence="3" type="ORF">MPH_06361</name>
</gene>
<evidence type="ECO:0000256" key="2">
    <source>
        <dbReference type="SAM" id="Phobius"/>
    </source>
</evidence>
<dbReference type="AlphaFoldDB" id="K2RUJ8"/>
<comment type="caution">
    <text evidence="3">The sequence shown here is derived from an EMBL/GenBank/DDBJ whole genome shotgun (WGS) entry which is preliminary data.</text>
</comment>